<evidence type="ECO:0000256" key="1">
    <source>
        <dbReference type="SAM" id="MobiDB-lite"/>
    </source>
</evidence>
<reference evidence="2 3" key="1">
    <citation type="journal article" date="2019" name="Environ. Microbiol.">
        <title>Species interactions and distinct microbial communities in high Arctic permafrost affected cryosols are associated with the CH4 and CO2 gas fluxes.</title>
        <authorList>
            <person name="Altshuler I."/>
            <person name="Hamel J."/>
            <person name="Turney S."/>
            <person name="Magnuson E."/>
            <person name="Levesque R."/>
            <person name="Greer C."/>
            <person name="Whyte L.G."/>
        </authorList>
    </citation>
    <scope>NUCLEOTIDE SEQUENCE [LARGE SCALE GENOMIC DNA]</scope>
    <source>
        <strain evidence="2 3">E6.1</strain>
    </source>
</reference>
<evidence type="ECO:0000313" key="3">
    <source>
        <dbReference type="Proteomes" id="UP000319931"/>
    </source>
</evidence>
<dbReference type="Proteomes" id="UP000319931">
    <property type="component" value="Unassembled WGS sequence"/>
</dbReference>
<organism evidence="2 3">
    <name type="scientific">Sphingomonas glacialis</name>
    <dbReference type="NCBI Taxonomy" id="658225"/>
    <lineage>
        <taxon>Bacteria</taxon>
        <taxon>Pseudomonadati</taxon>
        <taxon>Pseudomonadota</taxon>
        <taxon>Alphaproteobacteria</taxon>
        <taxon>Sphingomonadales</taxon>
        <taxon>Sphingomonadaceae</taxon>
        <taxon>Sphingomonas</taxon>
    </lineage>
</organism>
<keyword evidence="3" id="KW-1185">Reference proteome</keyword>
<feature type="region of interest" description="Disordered" evidence="1">
    <location>
        <begin position="1"/>
        <end position="20"/>
    </location>
</feature>
<protein>
    <submittedName>
        <fullName evidence="2">Uncharacterized protein</fullName>
    </submittedName>
</protein>
<sequence length="138" mass="14655">MAEERNTLPTETAHISPATATATATAEDELKGLLSYKTVPGTLKFIVQNLQAACERTRHRDVGDSEQTDPPHLTKAPTPSASTAGSGSVEAEETLAAVTGSVIGTELVSTDTWWAQRWIDKATPGEIAAMRELLVPRG</sequence>
<dbReference type="RefSeq" id="WP_140852241.1">
    <property type="nucleotide sequence ID" value="NZ_RCZC01000009.1"/>
</dbReference>
<proteinExistence type="predicted"/>
<evidence type="ECO:0000313" key="2">
    <source>
        <dbReference type="EMBL" id="TPG48300.1"/>
    </source>
</evidence>
<comment type="caution">
    <text evidence="2">The sequence shown here is derived from an EMBL/GenBank/DDBJ whole genome shotgun (WGS) entry which is preliminary data.</text>
</comment>
<name>A0A502FFT5_9SPHN</name>
<feature type="compositionally biased region" description="Polar residues" evidence="1">
    <location>
        <begin position="77"/>
        <end position="86"/>
    </location>
</feature>
<accession>A0A502FFT5</accession>
<feature type="region of interest" description="Disordered" evidence="1">
    <location>
        <begin position="55"/>
        <end position="92"/>
    </location>
</feature>
<dbReference type="EMBL" id="RCZC01000009">
    <property type="protein sequence ID" value="TPG48300.1"/>
    <property type="molecule type" value="Genomic_DNA"/>
</dbReference>
<gene>
    <name evidence="2" type="ORF">EAH76_21080</name>
</gene>
<dbReference type="AlphaFoldDB" id="A0A502FFT5"/>